<keyword evidence="1" id="KW-0175">Coiled coil</keyword>
<dbReference type="AlphaFoldDB" id="A0A518BNW0"/>
<dbReference type="Gene3D" id="2.60.200.20">
    <property type="match status" value="1"/>
</dbReference>
<feature type="coiled-coil region" evidence="1">
    <location>
        <begin position="239"/>
        <end position="273"/>
    </location>
</feature>
<dbReference type="Proteomes" id="UP000316921">
    <property type="component" value="Chromosome"/>
</dbReference>
<proteinExistence type="predicted"/>
<keyword evidence="5" id="KW-1185">Reference proteome</keyword>
<dbReference type="Pfam" id="PF00498">
    <property type="entry name" value="FHA"/>
    <property type="match status" value="1"/>
</dbReference>
<name>A0A518BNW0_9BACT</name>
<reference evidence="4 5" key="1">
    <citation type="submission" date="2019-02" db="EMBL/GenBank/DDBJ databases">
        <title>Deep-cultivation of Planctomycetes and their phenomic and genomic characterization uncovers novel biology.</title>
        <authorList>
            <person name="Wiegand S."/>
            <person name="Jogler M."/>
            <person name="Boedeker C."/>
            <person name="Pinto D."/>
            <person name="Vollmers J."/>
            <person name="Rivas-Marin E."/>
            <person name="Kohn T."/>
            <person name="Peeters S.H."/>
            <person name="Heuer A."/>
            <person name="Rast P."/>
            <person name="Oberbeckmann S."/>
            <person name="Bunk B."/>
            <person name="Jeske O."/>
            <person name="Meyerdierks A."/>
            <person name="Storesund J.E."/>
            <person name="Kallscheuer N."/>
            <person name="Luecker S."/>
            <person name="Lage O.M."/>
            <person name="Pohl T."/>
            <person name="Merkel B.J."/>
            <person name="Hornburger P."/>
            <person name="Mueller R.-W."/>
            <person name="Bruemmer F."/>
            <person name="Labrenz M."/>
            <person name="Spormann A.M."/>
            <person name="Op den Camp H."/>
            <person name="Overmann J."/>
            <person name="Amann R."/>
            <person name="Jetten M.S.M."/>
            <person name="Mascher T."/>
            <person name="Medema M.H."/>
            <person name="Devos D.P."/>
            <person name="Kaster A.-K."/>
            <person name="Ovreas L."/>
            <person name="Rohde M."/>
            <person name="Galperin M.Y."/>
            <person name="Jogler C."/>
        </authorList>
    </citation>
    <scope>NUCLEOTIDE SEQUENCE [LARGE SCALE GENOMIC DNA]</scope>
    <source>
        <strain evidence="4 5">Pla133</strain>
    </source>
</reference>
<feature type="region of interest" description="Disordered" evidence="2">
    <location>
        <begin position="281"/>
        <end position="322"/>
    </location>
</feature>
<dbReference type="InterPro" id="IPR000253">
    <property type="entry name" value="FHA_dom"/>
</dbReference>
<dbReference type="EMBL" id="CP036287">
    <property type="protein sequence ID" value="QDU68669.1"/>
    <property type="molecule type" value="Genomic_DNA"/>
</dbReference>
<accession>A0A518BNW0</accession>
<feature type="compositionally biased region" description="Basic and acidic residues" evidence="2">
    <location>
        <begin position="305"/>
        <end position="319"/>
    </location>
</feature>
<dbReference type="SMART" id="SM00240">
    <property type="entry name" value="FHA"/>
    <property type="match status" value="1"/>
</dbReference>
<feature type="domain" description="FHA" evidence="3">
    <location>
        <begin position="36"/>
        <end position="82"/>
    </location>
</feature>
<dbReference type="InterPro" id="IPR008984">
    <property type="entry name" value="SMAD_FHA_dom_sf"/>
</dbReference>
<dbReference type="PROSITE" id="PS50006">
    <property type="entry name" value="FHA_DOMAIN"/>
    <property type="match status" value="1"/>
</dbReference>
<dbReference type="KEGG" id="pbap:Pla133_37710"/>
<feature type="region of interest" description="Disordered" evidence="2">
    <location>
        <begin position="125"/>
        <end position="238"/>
    </location>
</feature>
<evidence type="ECO:0000313" key="4">
    <source>
        <dbReference type="EMBL" id="QDU68669.1"/>
    </source>
</evidence>
<evidence type="ECO:0000256" key="1">
    <source>
        <dbReference type="SAM" id="Coils"/>
    </source>
</evidence>
<sequence length="504" mass="53042">MAASPDFLDLPLIRVRVISSDGDTTLRTVEVQGNSLSVGRSVDNDLRLDEPTVSSLHLRILSGLVVADCSSLNGTFHDGVRLKGALLISSGETIELGGTGTRLRIEAVGSDGRVIESATRVVPSAAAGTSSSEGNSTSVHSGATTPLASTRPLRVTTGGDARQQTDNLRRPSPPTDSTTGLDAAPGLLPSTAQLDREAPAKDATQRLVASPGLRASPGSTPAGGGLAGSESIATDSDTTDQTAIELRAAQGRIAELERQLDSERARTRELASRLRVLQSTAVRGVEPSRSDVPEEGAHEATGPECRSDDSSDSGTRGRADLGSAAGGVDLRRLWRAFAAHDLDLRDALECASAEEALTVEALRLADAVERMSAHLVGESLATDGREASYQLSVLAGRVLAEPTELSVRHAFRGRMDELVRRLAISPASYREAATSVVAELVGRLSEKALTGDEPLGVRARLAGRDGELWRRTGRVLAELTPEHVRERVDRLARSAGDALARHRG</sequence>
<feature type="compositionally biased region" description="Polar residues" evidence="2">
    <location>
        <begin position="127"/>
        <end position="148"/>
    </location>
</feature>
<evidence type="ECO:0000313" key="5">
    <source>
        <dbReference type="Proteomes" id="UP000316921"/>
    </source>
</evidence>
<dbReference type="SUPFAM" id="SSF49879">
    <property type="entry name" value="SMAD/FHA domain"/>
    <property type="match status" value="1"/>
</dbReference>
<protein>
    <submittedName>
        <fullName evidence="4">FHA domain protein</fullName>
    </submittedName>
</protein>
<gene>
    <name evidence="4" type="ORF">Pla133_37710</name>
</gene>
<dbReference type="CDD" id="cd00060">
    <property type="entry name" value="FHA"/>
    <property type="match status" value="1"/>
</dbReference>
<organism evidence="4 5">
    <name type="scientific">Engelhardtia mirabilis</name>
    <dbReference type="NCBI Taxonomy" id="2528011"/>
    <lineage>
        <taxon>Bacteria</taxon>
        <taxon>Pseudomonadati</taxon>
        <taxon>Planctomycetota</taxon>
        <taxon>Planctomycetia</taxon>
        <taxon>Planctomycetia incertae sedis</taxon>
        <taxon>Engelhardtia</taxon>
    </lineage>
</organism>
<evidence type="ECO:0000259" key="3">
    <source>
        <dbReference type="PROSITE" id="PS50006"/>
    </source>
</evidence>
<feature type="compositionally biased region" description="Basic and acidic residues" evidence="2">
    <location>
        <begin position="194"/>
        <end position="204"/>
    </location>
</feature>
<feature type="compositionally biased region" description="Basic and acidic residues" evidence="2">
    <location>
        <begin position="286"/>
        <end position="298"/>
    </location>
</feature>
<evidence type="ECO:0000256" key="2">
    <source>
        <dbReference type="SAM" id="MobiDB-lite"/>
    </source>
</evidence>